<feature type="transmembrane region" description="Helical" evidence="8">
    <location>
        <begin position="6"/>
        <end position="30"/>
    </location>
</feature>
<dbReference type="AlphaFoldDB" id="A0A484PG16"/>
<dbReference type="EMBL" id="CAADHY010000018">
    <property type="protein sequence ID" value="VFR24968.1"/>
    <property type="molecule type" value="Genomic_DNA"/>
</dbReference>
<feature type="transmembrane region" description="Helical" evidence="8">
    <location>
        <begin position="84"/>
        <end position="107"/>
    </location>
</feature>
<sequence>MLLAGLAVFLTSLSLGAVAIPLGEVLNAVFSGSTSHPAWRDIVLAFRLPRAINAVFSGAALGVAGLMLQTLFRNPLADPFVLGIVHGARLGAALLVTVASLAGNAFLLRHGLAGDVGLAVAAVAGACVVLAALTVLSRHVGVVTLLVAGLMLGYLAVGLISVSMHFIDDTQAAAFKAWDDASFAGATRQQLRILLPGIVFGLAASAALVKPLNGLLLGERYAASLGTHVGWVKGATLCLVAWLCGLVTAFCGPVAFLGLVAAQLARALMHSMDHRLLLPAAALIGAVLALAADLIVHLPWSRHVFHLNAVIGLVGAPVALYLLYRNRALHGGQ</sequence>
<dbReference type="InterPro" id="IPR000522">
    <property type="entry name" value="ABC_transptr_permease_BtuC"/>
</dbReference>
<dbReference type="InterPro" id="IPR037294">
    <property type="entry name" value="ABC_BtuC-like"/>
</dbReference>
<feature type="transmembrane region" description="Helical" evidence="8">
    <location>
        <begin position="239"/>
        <end position="264"/>
    </location>
</feature>
<feature type="transmembrane region" description="Helical" evidence="8">
    <location>
        <begin position="116"/>
        <end position="136"/>
    </location>
</feature>
<keyword evidence="3" id="KW-0813">Transport</keyword>
<name>A0A484PG16_9ZZZZ</name>
<comment type="subcellular location">
    <subcellularLocation>
        <location evidence="1">Cell membrane</location>
        <topology evidence="1">Multi-pass membrane protein</topology>
    </subcellularLocation>
</comment>
<feature type="transmembrane region" description="Helical" evidence="8">
    <location>
        <begin position="142"/>
        <end position="167"/>
    </location>
</feature>
<evidence type="ECO:0000256" key="4">
    <source>
        <dbReference type="ARBA" id="ARBA00022475"/>
    </source>
</evidence>
<feature type="transmembrane region" description="Helical" evidence="8">
    <location>
        <begin position="276"/>
        <end position="298"/>
    </location>
</feature>
<dbReference type="GO" id="GO:0022857">
    <property type="term" value="F:transmembrane transporter activity"/>
    <property type="evidence" value="ECO:0007669"/>
    <property type="project" value="InterPro"/>
</dbReference>
<evidence type="ECO:0000256" key="1">
    <source>
        <dbReference type="ARBA" id="ARBA00004651"/>
    </source>
</evidence>
<evidence type="ECO:0000256" key="7">
    <source>
        <dbReference type="ARBA" id="ARBA00023136"/>
    </source>
</evidence>
<dbReference type="Gene3D" id="1.10.3470.10">
    <property type="entry name" value="ABC transporter involved in vitamin B12 uptake, BtuC"/>
    <property type="match status" value="1"/>
</dbReference>
<evidence type="ECO:0000256" key="5">
    <source>
        <dbReference type="ARBA" id="ARBA00022692"/>
    </source>
</evidence>
<feature type="transmembrane region" description="Helical" evidence="8">
    <location>
        <begin position="304"/>
        <end position="324"/>
    </location>
</feature>
<evidence type="ECO:0000256" key="6">
    <source>
        <dbReference type="ARBA" id="ARBA00022989"/>
    </source>
</evidence>
<keyword evidence="4" id="KW-1003">Cell membrane</keyword>
<evidence type="ECO:0000256" key="8">
    <source>
        <dbReference type="SAM" id="Phobius"/>
    </source>
</evidence>
<feature type="transmembrane region" description="Helical" evidence="8">
    <location>
        <begin position="191"/>
        <end position="209"/>
    </location>
</feature>
<evidence type="ECO:0000256" key="2">
    <source>
        <dbReference type="ARBA" id="ARBA00007935"/>
    </source>
</evidence>
<dbReference type="Pfam" id="PF01032">
    <property type="entry name" value="FecCD"/>
    <property type="match status" value="1"/>
</dbReference>
<keyword evidence="7 8" id="KW-0472">Membrane</keyword>
<dbReference type="GO" id="GO:0005886">
    <property type="term" value="C:plasma membrane"/>
    <property type="evidence" value="ECO:0007669"/>
    <property type="project" value="UniProtKB-SubCell"/>
</dbReference>
<keyword evidence="5 8" id="KW-0812">Transmembrane</keyword>
<dbReference type="PANTHER" id="PTHR30472:SF41">
    <property type="entry name" value="TRANSPORT SYSTEM PERMEASE PROTEIN"/>
    <property type="match status" value="1"/>
</dbReference>
<dbReference type="CDD" id="cd06550">
    <property type="entry name" value="TM_ABC_iron-siderophores_like"/>
    <property type="match status" value="1"/>
</dbReference>
<feature type="transmembrane region" description="Helical" evidence="8">
    <location>
        <begin position="51"/>
        <end position="72"/>
    </location>
</feature>
<evidence type="ECO:0000256" key="3">
    <source>
        <dbReference type="ARBA" id="ARBA00022448"/>
    </source>
</evidence>
<evidence type="ECO:0000313" key="9">
    <source>
        <dbReference type="EMBL" id="VFR24968.1"/>
    </source>
</evidence>
<gene>
    <name evidence="9" type="ORF">AMP9_1833</name>
</gene>
<protein>
    <submittedName>
        <fullName evidence="9">Vitamin B12 ABC transporter, permease component BtuC</fullName>
    </submittedName>
</protein>
<keyword evidence="6 8" id="KW-1133">Transmembrane helix</keyword>
<dbReference type="PANTHER" id="PTHR30472">
    <property type="entry name" value="FERRIC ENTEROBACTIN TRANSPORT SYSTEM PERMEASE PROTEIN"/>
    <property type="match status" value="1"/>
</dbReference>
<organism evidence="9">
    <name type="scientific">plant metagenome</name>
    <dbReference type="NCBI Taxonomy" id="1297885"/>
    <lineage>
        <taxon>unclassified sequences</taxon>
        <taxon>metagenomes</taxon>
        <taxon>organismal metagenomes</taxon>
    </lineage>
</organism>
<comment type="similarity">
    <text evidence="2">Belongs to the binding-protein-dependent transport system permease family. FecCD subfamily.</text>
</comment>
<reference evidence="9" key="1">
    <citation type="submission" date="2019-03" db="EMBL/GenBank/DDBJ databases">
        <authorList>
            <person name="Danneels B."/>
        </authorList>
    </citation>
    <scope>NUCLEOTIDE SEQUENCE</scope>
</reference>
<proteinExistence type="inferred from homology"/>
<dbReference type="SUPFAM" id="SSF81345">
    <property type="entry name" value="ABC transporter involved in vitamin B12 uptake, BtuC"/>
    <property type="match status" value="1"/>
</dbReference>
<accession>A0A484PG16</accession>
<dbReference type="GO" id="GO:0033214">
    <property type="term" value="P:siderophore-iron import into cell"/>
    <property type="evidence" value="ECO:0007669"/>
    <property type="project" value="TreeGrafter"/>
</dbReference>